<organism evidence="1 2">
    <name type="scientific">Xenorhabdus nematophila (strain ATCC 19061 / DSM 3370 / CCUG 14189 / LMG 1036 / NCIMB 9965 / AN6)</name>
    <dbReference type="NCBI Taxonomy" id="406817"/>
    <lineage>
        <taxon>Bacteria</taxon>
        <taxon>Pseudomonadati</taxon>
        <taxon>Pseudomonadota</taxon>
        <taxon>Gammaproteobacteria</taxon>
        <taxon>Enterobacterales</taxon>
        <taxon>Morganellaceae</taxon>
        <taxon>Xenorhabdus</taxon>
    </lineage>
</organism>
<gene>
    <name evidence="1" type="ordered locus">XNC1_2051</name>
</gene>
<dbReference type="Proteomes" id="UP000008075">
    <property type="component" value="Chromosome"/>
</dbReference>
<dbReference type="HOGENOM" id="CLU_130458_0_0_6"/>
<evidence type="ECO:0000313" key="2">
    <source>
        <dbReference type="Proteomes" id="UP000008075"/>
    </source>
</evidence>
<dbReference type="AlphaFoldDB" id="D3VEJ9"/>
<dbReference type="EMBL" id="FN667742">
    <property type="protein sequence ID" value="CBJ90111.1"/>
    <property type="molecule type" value="Genomic_DNA"/>
</dbReference>
<sequence>MHVKYIGEDVPQHNLVKNNIYELTEQDEGKFLINGVFVHSDTVVAAYPHPYANLIAAYAKFASENDEPWRWLQYRQNLVTGWQDCIKLSAFGPERECSPTPNPGIVRIGDWDVPLPERKPLIKGTTYYVPDLLTENLVDPLMWDNSHLDLRLLKRGLVHLTAKAANIHARALLHLE</sequence>
<keyword evidence="2" id="KW-1185">Reference proteome</keyword>
<proteinExistence type="predicted"/>
<dbReference type="GeneID" id="24902422"/>
<accession>D3VEJ9</accession>
<dbReference type="KEGG" id="xne:XNC1_2051"/>
<name>D3VEJ9_XENNA</name>
<reference evidence="1 2" key="1">
    <citation type="journal article" date="2011" name="PLoS ONE">
        <title>The entomopathogenic bacterial endosymbionts xenorhabdus and photorhabdus: convergent lifestyles from divergent genomes.</title>
        <authorList>
            <person name="Chaston J.M."/>
            <person name="Suen G."/>
            <person name="Tucker S.L."/>
            <person name="Andersen A.W."/>
            <person name="Bhasin A."/>
            <person name="Bode E."/>
            <person name="Bode H.B."/>
            <person name="Brachmann A.O."/>
            <person name="Cowles C.E."/>
            <person name="Cowles K.N."/>
            <person name="Darby C."/>
            <person name="de Leon L."/>
            <person name="Drace K."/>
            <person name="Du Z."/>
            <person name="Givaudan A."/>
            <person name="Herbert Tran E.E."/>
            <person name="Jewell K.A."/>
            <person name="Knack J.J."/>
            <person name="Krasomil-Osterfeld K.C."/>
            <person name="Kukor R."/>
            <person name="Lanois A."/>
            <person name="Latreille P."/>
            <person name="Leimgruber N.K."/>
            <person name="Lipke C.M."/>
            <person name="Liu R."/>
            <person name="Lu X."/>
            <person name="Martens E.C."/>
            <person name="Marri P.R."/>
            <person name="Medigue C."/>
            <person name="Menard M.L."/>
            <person name="Miller N.M."/>
            <person name="Morales-Soto N."/>
            <person name="Norton S."/>
            <person name="Ogier J.C."/>
            <person name="Orchard S.S."/>
            <person name="Park D."/>
            <person name="Park Y."/>
            <person name="Qurollo B.A."/>
            <person name="Sugar D.R."/>
            <person name="Richards G.R."/>
            <person name="Rouy Z."/>
            <person name="Slominski B."/>
            <person name="Slominski K."/>
            <person name="Snyder H."/>
            <person name="Tjaden B.C."/>
            <person name="van der Hoeven R."/>
            <person name="Welch R.D."/>
            <person name="Wheeler C."/>
            <person name="Xiang B."/>
            <person name="Barbazuk B."/>
            <person name="Gaudriault S."/>
            <person name="Goodner B."/>
            <person name="Slater S.C."/>
            <person name="Forst S."/>
            <person name="Goldman B.S."/>
            <person name="Goodrich-Blair H."/>
        </authorList>
    </citation>
    <scope>NUCLEOTIDE SEQUENCE [LARGE SCALE GENOMIC DNA]</scope>
    <source>
        <strain evidence="2">ATCC 19061 / DSM 3370 / CCUG 14189 / LMG 1036 / NCIMB 9965 / AN6</strain>
    </source>
</reference>
<protein>
    <submittedName>
        <fullName evidence="1">Uncharacterized protein</fullName>
    </submittedName>
</protein>
<evidence type="ECO:0000313" key="1">
    <source>
        <dbReference type="EMBL" id="CBJ90111.1"/>
    </source>
</evidence>
<dbReference type="RefSeq" id="WP_010845638.1">
    <property type="nucleotide sequence ID" value="NC_014228.1"/>
</dbReference>
<dbReference type="eggNOG" id="ENOG5033NNB">
    <property type="taxonomic scope" value="Bacteria"/>
</dbReference>